<organism evidence="10 11">
    <name type="scientific">Streptodolium elevatio</name>
    <dbReference type="NCBI Taxonomy" id="3157996"/>
    <lineage>
        <taxon>Bacteria</taxon>
        <taxon>Bacillati</taxon>
        <taxon>Actinomycetota</taxon>
        <taxon>Actinomycetes</taxon>
        <taxon>Kitasatosporales</taxon>
        <taxon>Streptomycetaceae</taxon>
        <taxon>Streptodolium</taxon>
    </lineage>
</organism>
<keyword evidence="3" id="KW-0547">Nucleotide-binding</keyword>
<evidence type="ECO:0000313" key="10">
    <source>
        <dbReference type="EMBL" id="MEU8132442.1"/>
    </source>
</evidence>
<feature type="transmembrane region" description="Helical" evidence="7">
    <location>
        <begin position="146"/>
        <end position="165"/>
    </location>
</feature>
<dbReference type="Pfam" id="PF00005">
    <property type="entry name" value="ABC_tran"/>
    <property type="match status" value="1"/>
</dbReference>
<dbReference type="PROSITE" id="PS50929">
    <property type="entry name" value="ABC_TM1F"/>
    <property type="match status" value="1"/>
</dbReference>
<evidence type="ECO:0000256" key="3">
    <source>
        <dbReference type="ARBA" id="ARBA00022741"/>
    </source>
</evidence>
<feature type="transmembrane region" description="Helical" evidence="7">
    <location>
        <begin position="71"/>
        <end position="92"/>
    </location>
</feature>
<dbReference type="InterPro" id="IPR003439">
    <property type="entry name" value="ABC_transporter-like_ATP-bd"/>
</dbReference>
<accession>A0ABV3DB77</accession>
<evidence type="ECO:0000259" key="9">
    <source>
        <dbReference type="PROSITE" id="PS50929"/>
    </source>
</evidence>
<dbReference type="SMART" id="SM00382">
    <property type="entry name" value="AAA"/>
    <property type="match status" value="1"/>
</dbReference>
<evidence type="ECO:0000256" key="6">
    <source>
        <dbReference type="ARBA" id="ARBA00023136"/>
    </source>
</evidence>
<dbReference type="RefSeq" id="WP_358348264.1">
    <property type="nucleotide sequence ID" value="NZ_JBEZFP010000004.1"/>
</dbReference>
<dbReference type="PROSITE" id="PS50893">
    <property type="entry name" value="ABC_TRANSPORTER_2"/>
    <property type="match status" value="1"/>
</dbReference>
<evidence type="ECO:0000256" key="2">
    <source>
        <dbReference type="ARBA" id="ARBA00022692"/>
    </source>
</evidence>
<protein>
    <submittedName>
        <fullName evidence="10">ABC transporter ATP-binding protein</fullName>
    </submittedName>
</protein>
<feature type="transmembrane region" description="Helical" evidence="7">
    <location>
        <begin position="171"/>
        <end position="191"/>
    </location>
</feature>
<dbReference type="Proteomes" id="UP001551482">
    <property type="component" value="Unassembled WGS sequence"/>
</dbReference>
<dbReference type="InterPro" id="IPR017871">
    <property type="entry name" value="ABC_transporter-like_CS"/>
</dbReference>
<sequence>MNVTWRGIAEGDTVRPAPTRRRLRILREAVTHGRPGLLRSAALMIVLVSLAGAATSLTLKGMVDGAAEGAWGYALTSAGIAALAAGVNGACLRVYGNTHDSLAATVGARINTETVRITGDMPGTDHLEHPEYADQIALLRKGGAPLVRAAFSIADLVSLAVRVLIAVALLAWVHPLLAVAPLLAVPSVLLAGRAQAHVERAALDAAEHVRTADHLHSLFTHPTAAMEMRVFDCADALDRRADEAWARAARIRLGGAVRASATAVAGWLVVAAGYVGALLLVVAEARAGRATPGDVLLVAQVLVQLRGNVSALATTTRQVSAGLRMADRYAWLVDRAAEEHARYSGTAAVPDGLTAGIRLEGVRFSYPGAARPALDGVDLVLPAGRTVAVVGVNGAGKTTLVKLLCGFHRPDGGRITVDGTDLADLDIAAWRARTSGTFQNFLRLETSVQHSVGAGLAERMDDPAAVTAALRRADAEALLARWPEGLETALGRSYREGAELSGGQWQRLAVARAMMHPAPLLLVLDEPTAALDPVAEHALYERYVGAAARVRENGGTVLLVSHRFSSVRMADLIIVLNGGGVEDIGTHDELVGRDGSYALMFRQQAAAFA</sequence>
<keyword evidence="2 7" id="KW-0812">Transmembrane</keyword>
<feature type="domain" description="ABC transmembrane type-1" evidence="9">
    <location>
        <begin position="41"/>
        <end position="321"/>
    </location>
</feature>
<feature type="domain" description="ABC transporter" evidence="8">
    <location>
        <begin position="357"/>
        <end position="603"/>
    </location>
</feature>
<reference evidence="10 11" key="1">
    <citation type="submission" date="2024-06" db="EMBL/GenBank/DDBJ databases">
        <title>The Natural Products Discovery Center: Release of the First 8490 Sequenced Strains for Exploring Actinobacteria Biosynthetic Diversity.</title>
        <authorList>
            <person name="Kalkreuter E."/>
            <person name="Kautsar S.A."/>
            <person name="Yang D."/>
            <person name="Bader C.D."/>
            <person name="Teijaro C.N."/>
            <person name="Fluegel L."/>
            <person name="Davis C.M."/>
            <person name="Simpson J.R."/>
            <person name="Lauterbach L."/>
            <person name="Steele A.D."/>
            <person name="Gui C."/>
            <person name="Meng S."/>
            <person name="Li G."/>
            <person name="Viehrig K."/>
            <person name="Ye F."/>
            <person name="Su P."/>
            <person name="Kiefer A.F."/>
            <person name="Nichols A."/>
            <person name="Cepeda A.J."/>
            <person name="Yan W."/>
            <person name="Fan B."/>
            <person name="Jiang Y."/>
            <person name="Adhikari A."/>
            <person name="Zheng C.-J."/>
            <person name="Schuster L."/>
            <person name="Cowan T.M."/>
            <person name="Smanski M.J."/>
            <person name="Chevrette M.G."/>
            <person name="De Carvalho L.P.S."/>
            <person name="Shen B."/>
        </authorList>
    </citation>
    <scope>NUCLEOTIDE SEQUENCE [LARGE SCALE GENOMIC DNA]</scope>
    <source>
        <strain evidence="10 11">NPDC048946</strain>
    </source>
</reference>
<dbReference type="InterPro" id="IPR036640">
    <property type="entry name" value="ABC1_TM_sf"/>
</dbReference>
<dbReference type="GO" id="GO:0005524">
    <property type="term" value="F:ATP binding"/>
    <property type="evidence" value="ECO:0007669"/>
    <property type="project" value="UniProtKB-KW"/>
</dbReference>
<keyword evidence="4 10" id="KW-0067">ATP-binding</keyword>
<evidence type="ECO:0000256" key="7">
    <source>
        <dbReference type="SAM" id="Phobius"/>
    </source>
</evidence>
<evidence type="ECO:0000256" key="4">
    <source>
        <dbReference type="ARBA" id="ARBA00022840"/>
    </source>
</evidence>
<comment type="caution">
    <text evidence="10">The sequence shown here is derived from an EMBL/GenBank/DDBJ whole genome shotgun (WGS) entry which is preliminary data.</text>
</comment>
<dbReference type="InterPro" id="IPR027417">
    <property type="entry name" value="P-loop_NTPase"/>
</dbReference>
<comment type="subcellular location">
    <subcellularLocation>
        <location evidence="1">Cell membrane</location>
        <topology evidence="1">Multi-pass membrane protein</topology>
    </subcellularLocation>
</comment>
<dbReference type="InterPro" id="IPR011527">
    <property type="entry name" value="ABC1_TM_dom"/>
</dbReference>
<name>A0ABV3DB77_9ACTN</name>
<dbReference type="EMBL" id="JBEZFP010000004">
    <property type="protein sequence ID" value="MEU8132442.1"/>
    <property type="molecule type" value="Genomic_DNA"/>
</dbReference>
<keyword evidence="6 7" id="KW-0472">Membrane</keyword>
<feature type="transmembrane region" description="Helical" evidence="7">
    <location>
        <begin position="259"/>
        <end position="282"/>
    </location>
</feature>
<proteinExistence type="predicted"/>
<evidence type="ECO:0000259" key="8">
    <source>
        <dbReference type="PROSITE" id="PS50893"/>
    </source>
</evidence>
<keyword evidence="11" id="KW-1185">Reference proteome</keyword>
<feature type="transmembrane region" description="Helical" evidence="7">
    <location>
        <begin position="37"/>
        <end position="59"/>
    </location>
</feature>
<dbReference type="SUPFAM" id="SSF52540">
    <property type="entry name" value="P-loop containing nucleoside triphosphate hydrolases"/>
    <property type="match status" value="1"/>
</dbReference>
<dbReference type="CDD" id="cd03228">
    <property type="entry name" value="ABCC_MRP_Like"/>
    <property type="match status" value="1"/>
</dbReference>
<gene>
    <name evidence="10" type="ORF">AB0C36_02945</name>
</gene>
<dbReference type="Gene3D" id="1.20.1560.10">
    <property type="entry name" value="ABC transporter type 1, transmembrane domain"/>
    <property type="match status" value="1"/>
</dbReference>
<dbReference type="InterPro" id="IPR003593">
    <property type="entry name" value="AAA+_ATPase"/>
</dbReference>
<evidence type="ECO:0000256" key="5">
    <source>
        <dbReference type="ARBA" id="ARBA00022989"/>
    </source>
</evidence>
<dbReference type="PANTHER" id="PTHR24221">
    <property type="entry name" value="ATP-BINDING CASSETTE SUB-FAMILY B"/>
    <property type="match status" value="1"/>
</dbReference>
<evidence type="ECO:0000313" key="11">
    <source>
        <dbReference type="Proteomes" id="UP001551482"/>
    </source>
</evidence>
<dbReference type="PROSITE" id="PS00211">
    <property type="entry name" value="ABC_TRANSPORTER_1"/>
    <property type="match status" value="1"/>
</dbReference>
<keyword evidence="5 7" id="KW-1133">Transmembrane helix</keyword>
<evidence type="ECO:0000256" key="1">
    <source>
        <dbReference type="ARBA" id="ARBA00004651"/>
    </source>
</evidence>
<dbReference type="InterPro" id="IPR039421">
    <property type="entry name" value="Type_1_exporter"/>
</dbReference>
<dbReference type="Gene3D" id="3.40.50.300">
    <property type="entry name" value="P-loop containing nucleotide triphosphate hydrolases"/>
    <property type="match status" value="1"/>
</dbReference>
<dbReference type="SUPFAM" id="SSF90123">
    <property type="entry name" value="ABC transporter transmembrane region"/>
    <property type="match status" value="1"/>
</dbReference>
<dbReference type="PANTHER" id="PTHR24221:SF654">
    <property type="entry name" value="ATP-BINDING CASSETTE SUB-FAMILY B MEMBER 6"/>
    <property type="match status" value="1"/>
</dbReference>